<dbReference type="Proteomes" id="UP000249056">
    <property type="component" value="Unassembled WGS sequence"/>
</dbReference>
<dbReference type="EMBL" id="QKRW01000003">
    <property type="protein sequence ID" value="RAL67442.1"/>
    <property type="molecule type" value="Genomic_DNA"/>
</dbReference>
<sequence length="92" mass="9951">MEAHVEEIGMVGMALGTLMVAVVGNSKILEVLQKGRCPRGTGIDLGKAMAGFVPLLIQSSPQNAQRLDVFPNTDFNDNSTGRQERASYQCRD</sequence>
<feature type="compositionally biased region" description="Basic and acidic residues" evidence="1">
    <location>
        <begin position="82"/>
        <end position="92"/>
    </location>
</feature>
<proteinExistence type="predicted"/>
<dbReference type="OrthoDB" id="5322661at2759"/>
<comment type="caution">
    <text evidence="2">The sequence shown here is derived from an EMBL/GenBank/DDBJ whole genome shotgun (WGS) entry which is preliminary data.</text>
</comment>
<keyword evidence="3" id="KW-1185">Reference proteome</keyword>
<evidence type="ECO:0000313" key="2">
    <source>
        <dbReference type="EMBL" id="RAL67442.1"/>
    </source>
</evidence>
<accession>A0A395J4N0</accession>
<name>A0A395J4N0_9HELO</name>
<gene>
    <name evidence="2" type="ORF">DID88_008197</name>
</gene>
<organism evidence="2 3">
    <name type="scientific">Monilinia fructigena</name>
    <dbReference type="NCBI Taxonomy" id="38457"/>
    <lineage>
        <taxon>Eukaryota</taxon>
        <taxon>Fungi</taxon>
        <taxon>Dikarya</taxon>
        <taxon>Ascomycota</taxon>
        <taxon>Pezizomycotina</taxon>
        <taxon>Leotiomycetes</taxon>
        <taxon>Helotiales</taxon>
        <taxon>Sclerotiniaceae</taxon>
        <taxon>Monilinia</taxon>
    </lineage>
</organism>
<evidence type="ECO:0000256" key="1">
    <source>
        <dbReference type="SAM" id="MobiDB-lite"/>
    </source>
</evidence>
<reference evidence="2 3" key="1">
    <citation type="submission" date="2018-06" db="EMBL/GenBank/DDBJ databases">
        <title>Genome Sequence of the Brown Rot Fungal Pathogen Monilinia fructigena.</title>
        <authorList>
            <person name="Landi L."/>
            <person name="De Miccolis Angelini R.M."/>
            <person name="Pollastro S."/>
            <person name="Abate D."/>
            <person name="Faretra F."/>
            <person name="Romanazzi G."/>
        </authorList>
    </citation>
    <scope>NUCLEOTIDE SEQUENCE [LARGE SCALE GENOMIC DNA]</scope>
    <source>
        <strain evidence="2 3">Mfrg269</strain>
    </source>
</reference>
<dbReference type="AlphaFoldDB" id="A0A395J4N0"/>
<feature type="region of interest" description="Disordered" evidence="1">
    <location>
        <begin position="70"/>
        <end position="92"/>
    </location>
</feature>
<protein>
    <submittedName>
        <fullName evidence="2">Uncharacterized protein</fullName>
    </submittedName>
</protein>
<evidence type="ECO:0000313" key="3">
    <source>
        <dbReference type="Proteomes" id="UP000249056"/>
    </source>
</evidence>